<dbReference type="AlphaFoldDB" id="A0AAD5PKW9"/>
<protein>
    <submittedName>
        <fullName evidence="1">Uncharacterized protein</fullName>
    </submittedName>
</protein>
<dbReference type="Proteomes" id="UP001209540">
    <property type="component" value="Unassembled WGS sequence"/>
</dbReference>
<reference evidence="1" key="2">
    <citation type="submission" date="2023-02" db="EMBL/GenBank/DDBJ databases">
        <authorList>
            <consortium name="DOE Joint Genome Institute"/>
            <person name="Mondo S.J."/>
            <person name="Chang Y."/>
            <person name="Wang Y."/>
            <person name="Ahrendt S."/>
            <person name="Andreopoulos W."/>
            <person name="Barry K."/>
            <person name="Beard J."/>
            <person name="Benny G.L."/>
            <person name="Blankenship S."/>
            <person name="Bonito G."/>
            <person name="Cuomo C."/>
            <person name="Desiro A."/>
            <person name="Gervers K.A."/>
            <person name="Hundley H."/>
            <person name="Kuo A."/>
            <person name="LaButti K."/>
            <person name="Lang B.F."/>
            <person name="Lipzen A."/>
            <person name="O'Donnell K."/>
            <person name="Pangilinan J."/>
            <person name="Reynolds N."/>
            <person name="Sandor L."/>
            <person name="Smith M.W."/>
            <person name="Tsang A."/>
            <person name="Grigoriev I.V."/>
            <person name="Stajich J.E."/>
            <person name="Spatafora J.W."/>
        </authorList>
    </citation>
    <scope>NUCLEOTIDE SEQUENCE</scope>
    <source>
        <strain evidence="1">RSA 2281</strain>
    </source>
</reference>
<accession>A0AAD5PKW9</accession>
<sequence>MGDNEQPPMQDKNATLQALGNVAEGMQSTFTSIYASFEKNLQMAQSATGLFEQALKNNIDIETQLEPKEQEGIQLVVTITNHVKIPLPGVQCSITFQSDQVHWSHLSTTQQPLSSTTSTTHLFSIFDTESLEDGSMELPPLSKHIEVLNIKTDRPIQCNATIVLHFPGPMPESTVPIEHVFGIYLVDQLSRTLLSEPYQGKSVCERSCSMDTLGLLLQVPPTQTIKPGLSTLLKSNTMDGFKMEIICRIEELDQETRMVKISFCTAESNELLSLLIHELDMLHW</sequence>
<proteinExistence type="predicted"/>
<reference evidence="1" key="1">
    <citation type="journal article" date="2022" name="IScience">
        <title>Evolution of zygomycete secretomes and the origins of terrestrial fungal ecologies.</title>
        <authorList>
            <person name="Chang Y."/>
            <person name="Wang Y."/>
            <person name="Mondo S."/>
            <person name="Ahrendt S."/>
            <person name="Andreopoulos W."/>
            <person name="Barry K."/>
            <person name="Beard J."/>
            <person name="Benny G.L."/>
            <person name="Blankenship S."/>
            <person name="Bonito G."/>
            <person name="Cuomo C."/>
            <person name="Desiro A."/>
            <person name="Gervers K.A."/>
            <person name="Hundley H."/>
            <person name="Kuo A."/>
            <person name="LaButti K."/>
            <person name="Lang B.F."/>
            <person name="Lipzen A."/>
            <person name="O'Donnell K."/>
            <person name="Pangilinan J."/>
            <person name="Reynolds N."/>
            <person name="Sandor L."/>
            <person name="Smith M.E."/>
            <person name="Tsang A."/>
            <person name="Grigoriev I.V."/>
            <person name="Stajich J.E."/>
            <person name="Spatafora J.W."/>
        </authorList>
    </citation>
    <scope>NUCLEOTIDE SEQUENCE</scope>
    <source>
        <strain evidence="1">RSA 2281</strain>
    </source>
</reference>
<dbReference type="EMBL" id="JAIXMP010000003">
    <property type="protein sequence ID" value="KAI9275933.1"/>
    <property type="molecule type" value="Genomic_DNA"/>
</dbReference>
<comment type="caution">
    <text evidence="1">The sequence shown here is derived from an EMBL/GenBank/DDBJ whole genome shotgun (WGS) entry which is preliminary data.</text>
</comment>
<gene>
    <name evidence="1" type="ORF">BDA99DRAFT_496859</name>
</gene>
<organism evidence="1 2">
    <name type="scientific">Phascolomyces articulosus</name>
    <dbReference type="NCBI Taxonomy" id="60185"/>
    <lineage>
        <taxon>Eukaryota</taxon>
        <taxon>Fungi</taxon>
        <taxon>Fungi incertae sedis</taxon>
        <taxon>Mucoromycota</taxon>
        <taxon>Mucoromycotina</taxon>
        <taxon>Mucoromycetes</taxon>
        <taxon>Mucorales</taxon>
        <taxon>Lichtheimiaceae</taxon>
        <taxon>Phascolomyces</taxon>
    </lineage>
</organism>
<evidence type="ECO:0000313" key="1">
    <source>
        <dbReference type="EMBL" id="KAI9275933.1"/>
    </source>
</evidence>
<keyword evidence="2" id="KW-1185">Reference proteome</keyword>
<evidence type="ECO:0000313" key="2">
    <source>
        <dbReference type="Proteomes" id="UP001209540"/>
    </source>
</evidence>
<name>A0AAD5PKW9_9FUNG</name>